<organism evidence="1 2">
    <name type="scientific">Rouxiella silvae</name>
    <dbReference type="NCBI Taxonomy" id="1646373"/>
    <lineage>
        <taxon>Bacteria</taxon>
        <taxon>Pseudomonadati</taxon>
        <taxon>Pseudomonadota</taxon>
        <taxon>Gammaproteobacteria</taxon>
        <taxon>Enterobacterales</taxon>
        <taxon>Yersiniaceae</taxon>
        <taxon>Rouxiella</taxon>
    </lineage>
</organism>
<evidence type="ECO:0000313" key="1">
    <source>
        <dbReference type="EMBL" id="MBF6635243.1"/>
    </source>
</evidence>
<name>A0AA40WYF9_9GAMM</name>
<reference evidence="1" key="1">
    <citation type="submission" date="2020-11" db="EMBL/GenBank/DDBJ databases">
        <authorList>
            <person name="Lee S.D."/>
        </authorList>
    </citation>
    <scope>NUCLEOTIDE SEQUENCE</scope>
    <source>
        <strain evidence="1">SAP-2</strain>
    </source>
</reference>
<gene>
    <name evidence="1" type="ORF">ITX54_00975</name>
</gene>
<accession>A0AA40WYF9</accession>
<evidence type="ECO:0000313" key="2">
    <source>
        <dbReference type="Proteomes" id="UP000705283"/>
    </source>
</evidence>
<comment type="caution">
    <text evidence="1">The sequence shown here is derived from an EMBL/GenBank/DDBJ whole genome shotgun (WGS) entry which is preliminary data.</text>
</comment>
<protein>
    <submittedName>
        <fullName evidence="1">Uncharacterized protein</fullName>
    </submittedName>
</protein>
<sequence length="117" mass="13241">MKKLITYDTQGKELSIAELKQIIESNIQVIEDALTAGLTYYSQNARYTPGTLVIKSIELLHNQVYSMSYTYDWTIFNGCLDLNSEEDAKETVSFIVKPNGLEFDIIDFDSAGTENEL</sequence>
<dbReference type="RefSeq" id="WP_055776857.1">
    <property type="nucleotide sequence ID" value="NZ_JADMKS010000001.1"/>
</dbReference>
<reference evidence="1" key="2">
    <citation type="submission" date="2022-09" db="EMBL/GenBank/DDBJ databases">
        <title>Rouxiella aceris sp. nov., isolated from tree sap and emended description of the genus Rhouxiella.</title>
        <authorList>
            <person name="Kim I.S."/>
        </authorList>
    </citation>
    <scope>NUCLEOTIDE SEQUENCE</scope>
    <source>
        <strain evidence="1">SAP-2</strain>
    </source>
</reference>
<proteinExistence type="predicted"/>
<dbReference type="EMBL" id="JADMKS010000001">
    <property type="protein sequence ID" value="MBF6635243.1"/>
    <property type="molecule type" value="Genomic_DNA"/>
</dbReference>
<dbReference type="Proteomes" id="UP000705283">
    <property type="component" value="Unassembled WGS sequence"/>
</dbReference>
<dbReference type="AlphaFoldDB" id="A0AA40WYF9"/>